<keyword evidence="3" id="KW-1185">Reference proteome</keyword>
<evidence type="ECO:0000313" key="3">
    <source>
        <dbReference type="Proteomes" id="UP000596742"/>
    </source>
</evidence>
<reference evidence="2" key="1">
    <citation type="submission" date="2018-11" db="EMBL/GenBank/DDBJ databases">
        <authorList>
            <person name="Alioto T."/>
            <person name="Alioto T."/>
        </authorList>
    </citation>
    <scope>NUCLEOTIDE SEQUENCE</scope>
</reference>
<comment type="caution">
    <text evidence="2">The sequence shown here is derived from an EMBL/GenBank/DDBJ whole genome shotgun (WGS) entry which is preliminary data.</text>
</comment>
<accession>A0A8B6D6R5</accession>
<proteinExistence type="predicted"/>
<organism evidence="2 3">
    <name type="scientific">Mytilus galloprovincialis</name>
    <name type="common">Mediterranean mussel</name>
    <dbReference type="NCBI Taxonomy" id="29158"/>
    <lineage>
        <taxon>Eukaryota</taxon>
        <taxon>Metazoa</taxon>
        <taxon>Spiralia</taxon>
        <taxon>Lophotrochozoa</taxon>
        <taxon>Mollusca</taxon>
        <taxon>Bivalvia</taxon>
        <taxon>Autobranchia</taxon>
        <taxon>Pteriomorphia</taxon>
        <taxon>Mytilida</taxon>
        <taxon>Mytiloidea</taxon>
        <taxon>Mytilidae</taxon>
        <taxon>Mytilinae</taxon>
        <taxon>Mytilus</taxon>
    </lineage>
</organism>
<gene>
    <name evidence="2" type="ORF">MGAL_10B003986</name>
</gene>
<protein>
    <recommendedName>
        <fullName evidence="1">DZIP3-like HEPN domain-containing protein</fullName>
    </recommendedName>
</protein>
<feature type="domain" description="DZIP3-like HEPN" evidence="1">
    <location>
        <begin position="207"/>
        <end position="307"/>
    </location>
</feature>
<dbReference type="OrthoDB" id="6089586at2759"/>
<dbReference type="EMBL" id="UYJE01002910">
    <property type="protein sequence ID" value="VDI14786.1"/>
    <property type="molecule type" value="Genomic_DNA"/>
</dbReference>
<dbReference type="AlphaFoldDB" id="A0A8B6D6R5"/>
<dbReference type="InterPro" id="IPR041249">
    <property type="entry name" value="HEPN_DZIP3"/>
</dbReference>
<dbReference type="Proteomes" id="UP000596742">
    <property type="component" value="Unassembled WGS sequence"/>
</dbReference>
<sequence length="348" mass="41230">MQLILKEYVTPKGLKRRYSQKDFNFVLNANEVVLMDKLPNMDDFTIEICYKILRFGNMLDEPKCKWGNIPHDIEVEISDDIQRLINATNFIISTNIGDVTDSYSEKLFEEIKLMVTRIDSYLEQDTLRSMYNSLSTSETDTFSILQDLTQMKTIEVVELLPDTESEKRERYSRLSMAIIQTFPNVLRDVIRSNISASQLYLQCIPYLNKFNSEQQANIIKLQYSNTYSSLDITLIYRLLRHFSIIRPPTQGWGAIPDIADTKLADDIERIRWYRNQIAHRCDTNIDANEFDDYFDKFENIGRRMDYNFFQNTNYEQQIIWNRTCRIDTEMQKRFENAMKEIENLQCKA</sequence>
<dbReference type="Pfam" id="PF18738">
    <property type="entry name" value="HEPN_DZIP3"/>
    <property type="match status" value="1"/>
</dbReference>
<evidence type="ECO:0000313" key="2">
    <source>
        <dbReference type="EMBL" id="VDI14786.1"/>
    </source>
</evidence>
<name>A0A8B6D6R5_MYTGA</name>
<evidence type="ECO:0000259" key="1">
    <source>
        <dbReference type="Pfam" id="PF18738"/>
    </source>
</evidence>